<evidence type="ECO:0000256" key="4">
    <source>
        <dbReference type="ARBA" id="ARBA00022801"/>
    </source>
</evidence>
<dbReference type="InterPro" id="IPR051013">
    <property type="entry name" value="MBL_superfamily_lactonases"/>
</dbReference>
<dbReference type="SUPFAM" id="SSF56281">
    <property type="entry name" value="Metallo-hydrolase/oxidoreductase"/>
    <property type="match status" value="1"/>
</dbReference>
<keyword evidence="4" id="KW-0378">Hydrolase</keyword>
<sequence length="251" mass="27810">MYRLDSLVQGYPGKSLCHGGLGWSTIALLRGHGRTILIDVGSFAIRGEFARQLAAVDCKPESVTDVVLTHAHWDHSVNYTLFPNAEIWIGRTEMEWATKVPTGFNPLPELYVKDLARHPKLHLLDDNQSFLPGFTAHLCPGHTPGCLVYRMTGNDVPVVFSGDAAKNRAELLSLAVDMTMDGAASRASLERIWGLWRETPGTVLIPGHDLAMRLDANGKPEYMGQRRAGIASWFSEDVEVMHEFDISAPRF</sequence>
<evidence type="ECO:0000313" key="7">
    <source>
        <dbReference type="EMBL" id="MBC4015072.1"/>
    </source>
</evidence>
<dbReference type="SMART" id="SM00849">
    <property type="entry name" value="Lactamase_B"/>
    <property type="match status" value="1"/>
</dbReference>
<proteinExistence type="inferred from homology"/>
<evidence type="ECO:0000259" key="6">
    <source>
        <dbReference type="SMART" id="SM00849"/>
    </source>
</evidence>
<organism evidence="7 8">
    <name type="scientific">Siccirubricoccus deserti</name>
    <dbReference type="NCBI Taxonomy" id="2013562"/>
    <lineage>
        <taxon>Bacteria</taxon>
        <taxon>Pseudomonadati</taxon>
        <taxon>Pseudomonadota</taxon>
        <taxon>Alphaproteobacteria</taxon>
        <taxon>Acetobacterales</taxon>
        <taxon>Roseomonadaceae</taxon>
        <taxon>Siccirubricoccus</taxon>
    </lineage>
</organism>
<feature type="domain" description="Metallo-beta-lactamase" evidence="6">
    <location>
        <begin position="23"/>
        <end position="208"/>
    </location>
</feature>
<evidence type="ECO:0000313" key="8">
    <source>
        <dbReference type="Proteomes" id="UP000600101"/>
    </source>
</evidence>
<dbReference type="Gene3D" id="3.60.15.10">
    <property type="entry name" value="Ribonuclease Z/Hydroxyacylglutathione hydrolase-like"/>
    <property type="match status" value="1"/>
</dbReference>
<evidence type="ECO:0000256" key="2">
    <source>
        <dbReference type="ARBA" id="ARBA00007749"/>
    </source>
</evidence>
<evidence type="ECO:0000256" key="3">
    <source>
        <dbReference type="ARBA" id="ARBA00022723"/>
    </source>
</evidence>
<dbReference type="AlphaFoldDB" id="A0A9X0UCC2"/>
<dbReference type="InterPro" id="IPR036866">
    <property type="entry name" value="RibonucZ/Hydroxyglut_hydro"/>
</dbReference>
<name>A0A9X0UCC2_9PROT</name>
<comment type="caution">
    <text evidence="7">The sequence shown here is derived from an EMBL/GenBank/DDBJ whole genome shotgun (WGS) entry which is preliminary data.</text>
</comment>
<dbReference type="Pfam" id="PF00753">
    <property type="entry name" value="Lactamase_B"/>
    <property type="match status" value="1"/>
</dbReference>
<evidence type="ECO:0000256" key="5">
    <source>
        <dbReference type="ARBA" id="ARBA00022833"/>
    </source>
</evidence>
<protein>
    <submittedName>
        <fullName evidence="7">MBL fold metallo-hydrolase</fullName>
    </submittedName>
</protein>
<comment type="similarity">
    <text evidence="2">Belongs to the metallo-beta-lactamase superfamily.</text>
</comment>
<reference evidence="7" key="1">
    <citation type="submission" date="2020-08" db="EMBL/GenBank/DDBJ databases">
        <authorList>
            <person name="Hu Y."/>
            <person name="Nguyen S.V."/>
            <person name="Li F."/>
            <person name="Fanning S."/>
        </authorList>
    </citation>
    <scope>NUCLEOTIDE SEQUENCE</scope>
    <source>
        <strain evidence="7">SYSU D8009</strain>
    </source>
</reference>
<dbReference type="RefSeq" id="WP_186769834.1">
    <property type="nucleotide sequence ID" value="NZ_JACOMF010000005.1"/>
</dbReference>
<dbReference type="Proteomes" id="UP000600101">
    <property type="component" value="Unassembled WGS sequence"/>
</dbReference>
<accession>A0A9X0UCC2</accession>
<evidence type="ECO:0000256" key="1">
    <source>
        <dbReference type="ARBA" id="ARBA00001947"/>
    </source>
</evidence>
<dbReference type="PANTHER" id="PTHR42978:SF2">
    <property type="entry name" value="102 KBASES UNSTABLE REGION: FROM 1 TO 119443"/>
    <property type="match status" value="1"/>
</dbReference>
<dbReference type="InterPro" id="IPR001279">
    <property type="entry name" value="Metallo-B-lactamas"/>
</dbReference>
<comment type="cofactor">
    <cofactor evidence="1">
        <name>Zn(2+)</name>
        <dbReference type="ChEBI" id="CHEBI:29105"/>
    </cofactor>
</comment>
<keyword evidence="3" id="KW-0479">Metal-binding</keyword>
<dbReference type="GO" id="GO:0046872">
    <property type="term" value="F:metal ion binding"/>
    <property type="evidence" value="ECO:0007669"/>
    <property type="project" value="UniProtKB-KW"/>
</dbReference>
<gene>
    <name evidence="7" type="ORF">H7965_07010</name>
</gene>
<dbReference type="PANTHER" id="PTHR42978">
    <property type="entry name" value="QUORUM-QUENCHING LACTONASE YTNP-RELATED-RELATED"/>
    <property type="match status" value="1"/>
</dbReference>
<dbReference type="EMBL" id="JACOMF010000005">
    <property type="protein sequence ID" value="MBC4015072.1"/>
    <property type="molecule type" value="Genomic_DNA"/>
</dbReference>
<keyword evidence="5" id="KW-0862">Zinc</keyword>
<keyword evidence="8" id="KW-1185">Reference proteome</keyword>
<dbReference type="GO" id="GO:0016787">
    <property type="term" value="F:hydrolase activity"/>
    <property type="evidence" value="ECO:0007669"/>
    <property type="project" value="UniProtKB-KW"/>
</dbReference>